<keyword evidence="4" id="KW-1185">Reference proteome</keyword>
<name>A0ABW0J3N4_9BURK</name>
<dbReference type="SUPFAM" id="SSF52038">
    <property type="entry name" value="Barstar-related"/>
    <property type="match status" value="1"/>
</dbReference>
<accession>A0ABW0J3N4</accession>
<proteinExistence type="inferred from homology"/>
<dbReference type="InterPro" id="IPR000468">
    <property type="entry name" value="Barstar"/>
</dbReference>
<evidence type="ECO:0000313" key="3">
    <source>
        <dbReference type="EMBL" id="MFC5427638.1"/>
    </source>
</evidence>
<dbReference type="InterPro" id="IPR035905">
    <property type="entry name" value="Barstar-like_sf"/>
</dbReference>
<comment type="caution">
    <text evidence="3">The sequence shown here is derived from an EMBL/GenBank/DDBJ whole genome shotgun (WGS) entry which is preliminary data.</text>
</comment>
<feature type="domain" description="Barstar (barnase inhibitor)" evidence="2">
    <location>
        <begin position="42"/>
        <end position="109"/>
    </location>
</feature>
<dbReference type="EMBL" id="JBHSMP010000006">
    <property type="protein sequence ID" value="MFC5427638.1"/>
    <property type="molecule type" value="Genomic_DNA"/>
</dbReference>
<sequence>MPPSTAPALLRRTLPAMSVPARALHQPPSAAGPPWFAVPSGPAFFGNNMDALIDCLSYLDEREAEMTGVHVRPGDTLAIQLGAVNSFRRRYPDQFEALQDTCAFVSWHCTREYGAPLVALSYYD</sequence>
<dbReference type="Pfam" id="PF01337">
    <property type="entry name" value="Barstar"/>
    <property type="match status" value="1"/>
</dbReference>
<evidence type="ECO:0000259" key="2">
    <source>
        <dbReference type="Pfam" id="PF01337"/>
    </source>
</evidence>
<dbReference type="Proteomes" id="UP001596103">
    <property type="component" value="Unassembled WGS sequence"/>
</dbReference>
<evidence type="ECO:0000256" key="1">
    <source>
        <dbReference type="ARBA" id="ARBA00006845"/>
    </source>
</evidence>
<gene>
    <name evidence="3" type="ORF">ACFPTO_02250</name>
</gene>
<evidence type="ECO:0000313" key="4">
    <source>
        <dbReference type="Proteomes" id="UP001596103"/>
    </source>
</evidence>
<comment type="similarity">
    <text evidence="1">Belongs to the barstar family.</text>
</comment>
<reference evidence="4" key="1">
    <citation type="journal article" date="2019" name="Int. J. Syst. Evol. Microbiol.">
        <title>The Global Catalogue of Microorganisms (GCM) 10K type strain sequencing project: providing services to taxonomists for standard genome sequencing and annotation.</title>
        <authorList>
            <consortium name="The Broad Institute Genomics Platform"/>
            <consortium name="The Broad Institute Genome Sequencing Center for Infectious Disease"/>
            <person name="Wu L."/>
            <person name="Ma J."/>
        </authorList>
    </citation>
    <scope>NUCLEOTIDE SEQUENCE [LARGE SCALE GENOMIC DNA]</scope>
    <source>
        <strain evidence="4">CCUG 56042</strain>
    </source>
</reference>
<dbReference type="Gene3D" id="3.30.370.10">
    <property type="entry name" value="Barstar-like"/>
    <property type="match status" value="1"/>
</dbReference>
<dbReference type="RefSeq" id="WP_377709174.1">
    <property type="nucleotide sequence ID" value="NZ_JBHSMP010000006.1"/>
</dbReference>
<protein>
    <submittedName>
        <fullName evidence="3">Barstar family protein</fullName>
    </submittedName>
</protein>
<organism evidence="3 4">
    <name type="scientific">Paraburkholderia denitrificans</name>
    <dbReference type="NCBI Taxonomy" id="694025"/>
    <lineage>
        <taxon>Bacteria</taxon>
        <taxon>Pseudomonadati</taxon>
        <taxon>Pseudomonadota</taxon>
        <taxon>Betaproteobacteria</taxon>
        <taxon>Burkholderiales</taxon>
        <taxon>Burkholderiaceae</taxon>
        <taxon>Paraburkholderia</taxon>
    </lineage>
</organism>